<evidence type="ECO:0000256" key="2">
    <source>
        <dbReference type="SAM" id="MobiDB-lite"/>
    </source>
</evidence>
<feature type="compositionally biased region" description="Polar residues" evidence="2">
    <location>
        <begin position="784"/>
        <end position="799"/>
    </location>
</feature>
<feature type="coiled-coil region" evidence="1">
    <location>
        <begin position="215"/>
        <end position="284"/>
    </location>
</feature>
<dbReference type="AlphaFoldDB" id="A0A8S1J5K7"/>
<evidence type="ECO:0000256" key="1">
    <source>
        <dbReference type="SAM" id="Coils"/>
    </source>
</evidence>
<proteinExistence type="predicted"/>
<feature type="coiled-coil region" evidence="1">
    <location>
        <begin position="584"/>
        <end position="618"/>
    </location>
</feature>
<organism evidence="3 4">
    <name type="scientific">Ostreobium quekettii</name>
    <dbReference type="NCBI Taxonomy" id="121088"/>
    <lineage>
        <taxon>Eukaryota</taxon>
        <taxon>Viridiplantae</taxon>
        <taxon>Chlorophyta</taxon>
        <taxon>core chlorophytes</taxon>
        <taxon>Ulvophyceae</taxon>
        <taxon>TCBD clade</taxon>
        <taxon>Bryopsidales</taxon>
        <taxon>Ostreobineae</taxon>
        <taxon>Ostreobiaceae</taxon>
        <taxon>Ostreobium</taxon>
    </lineage>
</organism>
<evidence type="ECO:0000313" key="3">
    <source>
        <dbReference type="EMBL" id="CAD7702439.1"/>
    </source>
</evidence>
<comment type="caution">
    <text evidence="3">The sequence shown here is derived from an EMBL/GenBank/DDBJ whole genome shotgun (WGS) entry which is preliminary data.</text>
</comment>
<reference evidence="3" key="1">
    <citation type="submission" date="2020-12" db="EMBL/GenBank/DDBJ databases">
        <authorList>
            <person name="Iha C."/>
        </authorList>
    </citation>
    <scope>NUCLEOTIDE SEQUENCE</scope>
</reference>
<keyword evidence="4" id="KW-1185">Reference proteome</keyword>
<dbReference type="Proteomes" id="UP000708148">
    <property type="component" value="Unassembled WGS sequence"/>
</dbReference>
<protein>
    <submittedName>
        <fullName evidence="3">Uncharacterized protein</fullName>
    </submittedName>
</protein>
<feature type="coiled-coil region" evidence="1">
    <location>
        <begin position="321"/>
        <end position="425"/>
    </location>
</feature>
<dbReference type="EMBL" id="CAJHUC010001830">
    <property type="protein sequence ID" value="CAD7702439.1"/>
    <property type="molecule type" value="Genomic_DNA"/>
</dbReference>
<name>A0A8S1J5K7_9CHLO</name>
<gene>
    <name evidence="3" type="ORF">OSTQU699_LOCUS7796</name>
</gene>
<evidence type="ECO:0000313" key="4">
    <source>
        <dbReference type="Proteomes" id="UP000708148"/>
    </source>
</evidence>
<feature type="coiled-coil region" evidence="1">
    <location>
        <begin position="80"/>
        <end position="107"/>
    </location>
</feature>
<accession>A0A8S1J5K7</accession>
<keyword evidence="1" id="KW-0175">Coiled coil</keyword>
<feature type="region of interest" description="Disordered" evidence="2">
    <location>
        <begin position="781"/>
        <end position="803"/>
    </location>
</feature>
<feature type="region of interest" description="Disordered" evidence="2">
    <location>
        <begin position="890"/>
        <end position="919"/>
    </location>
</feature>
<sequence>MKRAVPRAALAALQGPRWSRSDAQSGPDTPRRHRFLTDPHANCCNGQCTPSGIRHSALTARSCGRVVARARPRVDGDVGVAGSSERADALKREVQLLRQEVAEVRAAKEADTAACLAQCGELEEALALAQHELERSSGLRSEEGGVEVSQLMEAVGRQEAMLTGLRERLREAEVGQIDVQGRAGERALEAGVERRRAAELEGRCGEVAARVGEARREAEEAAMGLGEQLEDARALAFSAEEYAQITNRHLGQREEEIRGLEGELEGLRLECERVSEECVRVEARRRALGAQAAASERSAAAGGKGSVADVKRQYHVVVGEVEDLGATVKALQAQLEEKKRESKELRAMLVEIQAALRQRNQRENRLRQEVAGMQANVAKSAEVIRGLNKDKRKGRSEQTKSNALIRRLENELKQLRGQFAAKSEEVHGLIDELKTTKLAENDTTANLGNAQAEIEALLLKEIQQKSEISNLAARIISLQSSLIKKKQDLHAQTAALKQREDELACVTTQMKEAQDISSGRASDLERSLSELQTFNDRQLGVLDELSVERDLLLKARESWGAQVSEVSDELRAAQDTIAAKDRIASEADSRVQDMKAKLTELRVQLQQARLDLEQLNTTEGKAVATVVALQQELEKKQRSLESAAGGNQVLESRLTGLGEELMQQAQHLLEAEQTVAELQERVMARQDKEEEDVASVMQLKEEAEAEVDAAAQLLTMAEKIADELEEVNINPETESTGSEELQQEVLELERSLVKQADILSNALDRADLLQEQAIALETELGEQQEASTGGTVVGSSPNGDRSAATCTGMPTAAGRQAQFDESLDELLLEMTEQYEDLIASLEAAVTDDQRIAKLLDHTRGLEEENVGLRRALLSRRQAMAKAHSFIKERLQHQGPELPNTDPQGAKLIVGSESVDDLES</sequence>
<feature type="region of interest" description="Disordered" evidence="2">
    <location>
        <begin position="1"/>
        <end position="34"/>
    </location>
</feature>